<dbReference type="EMBL" id="FOLQ01000003">
    <property type="protein sequence ID" value="SFD13252.1"/>
    <property type="molecule type" value="Genomic_DNA"/>
</dbReference>
<sequence>MNFDAQLLVIYMPAQALAKSEEFTSMAGEQHVLISPATEVKTLATTYLINLRYPGCDSWRFPDHVLSQRHLLLPYNWH</sequence>
<keyword evidence="2" id="KW-1185">Reference proteome</keyword>
<evidence type="ECO:0000313" key="2">
    <source>
        <dbReference type="Proteomes" id="UP000198598"/>
    </source>
</evidence>
<protein>
    <submittedName>
        <fullName evidence="1">Uncharacterized protein</fullName>
    </submittedName>
</protein>
<proteinExistence type="predicted"/>
<reference evidence="1 2" key="1">
    <citation type="submission" date="2016-10" db="EMBL/GenBank/DDBJ databases">
        <authorList>
            <person name="de Groot N.N."/>
        </authorList>
    </citation>
    <scope>NUCLEOTIDE SEQUENCE [LARGE SCALE GENOMIC DNA]</scope>
    <source>
        <strain evidence="1 2">DSM 26130</strain>
    </source>
</reference>
<evidence type="ECO:0000313" key="1">
    <source>
        <dbReference type="EMBL" id="SFD13252.1"/>
    </source>
</evidence>
<dbReference type="AlphaFoldDB" id="A0A1I1PUD5"/>
<accession>A0A1I1PUD5</accession>
<organism evidence="1 2">
    <name type="scientific">Spirosoma endophyticum</name>
    <dbReference type="NCBI Taxonomy" id="662367"/>
    <lineage>
        <taxon>Bacteria</taxon>
        <taxon>Pseudomonadati</taxon>
        <taxon>Bacteroidota</taxon>
        <taxon>Cytophagia</taxon>
        <taxon>Cytophagales</taxon>
        <taxon>Cytophagaceae</taxon>
        <taxon>Spirosoma</taxon>
    </lineage>
</organism>
<name>A0A1I1PUD5_9BACT</name>
<dbReference type="Proteomes" id="UP000198598">
    <property type="component" value="Unassembled WGS sequence"/>
</dbReference>
<dbReference type="STRING" id="662367.SAMN05216167_103434"/>
<gene>
    <name evidence="1" type="ORF">SAMN05216167_103434</name>
</gene>